<keyword evidence="2" id="KW-0472">Membrane</keyword>
<evidence type="ECO:0000256" key="1">
    <source>
        <dbReference type="SAM" id="Coils"/>
    </source>
</evidence>
<evidence type="ECO:0000256" key="2">
    <source>
        <dbReference type="SAM" id="Phobius"/>
    </source>
</evidence>
<dbReference type="Proteomes" id="UP000031057">
    <property type="component" value="Unassembled WGS sequence"/>
</dbReference>
<name>A0A0B1ZP04_9SPHN</name>
<dbReference type="EMBL" id="JTDI01000003">
    <property type="protein sequence ID" value="KHK90907.1"/>
    <property type="molecule type" value="Genomic_DNA"/>
</dbReference>
<gene>
    <name evidence="3" type="ORF">LK12_08095</name>
</gene>
<sequence length="348" mass="38830">MSEISESLAEAGQGALAGTAAERHAGSHGDGHTHESHCLNCGTALIGSHCHACGQAAHVHRTLGAFFHDLLHGVFHFEGKIWRTLPLLVWRPGRLTREYVDGKRASYVSPIALFLFFVFLMFAVFHATESHDESAGGDRVIQINSSLESVEEDLDRLKSERAEAVAKGAPTAKLDADIKDKEEALETLHDFENSGVKETLGATGARSDIPQVDKALKTFRENPDLAVYKLQTYAYKFSWALIPISVPFLWLLFPFSRRFHLYDHTVFVTYSLSFMTLLIIAAMLAGAFGAGWVWMALIFVPPIHMFRQLRETYRVSRFGALWRTWTLLWFAGAALLIFFILIMAQTGG</sequence>
<evidence type="ECO:0000313" key="3">
    <source>
        <dbReference type="EMBL" id="KHK90907.1"/>
    </source>
</evidence>
<proteinExistence type="predicted"/>
<dbReference type="Pfam" id="PF12412">
    <property type="entry name" value="DUF3667"/>
    <property type="match status" value="1"/>
</dbReference>
<keyword evidence="2" id="KW-0812">Transmembrane</keyword>
<dbReference type="AlphaFoldDB" id="A0A0B1ZP04"/>
<keyword evidence="1" id="KW-0175">Coiled coil</keyword>
<dbReference type="InterPro" id="IPR022134">
    <property type="entry name" value="DUF3667"/>
</dbReference>
<keyword evidence="2" id="KW-1133">Transmembrane helix</keyword>
<dbReference type="OrthoDB" id="9111327at2"/>
<feature type="transmembrane region" description="Helical" evidence="2">
    <location>
        <begin position="267"/>
        <end position="300"/>
    </location>
</feature>
<dbReference type="STRING" id="1348853.LK12_08095"/>
<feature type="coiled-coil region" evidence="1">
    <location>
        <begin position="140"/>
        <end position="167"/>
    </location>
</feature>
<keyword evidence="4" id="KW-1185">Reference proteome</keyword>
<feature type="transmembrane region" description="Helical" evidence="2">
    <location>
        <begin position="320"/>
        <end position="344"/>
    </location>
</feature>
<protein>
    <recommendedName>
        <fullName evidence="5">DUF3667 domain-containing protein</fullName>
    </recommendedName>
</protein>
<feature type="transmembrane region" description="Helical" evidence="2">
    <location>
        <begin position="237"/>
        <end position="255"/>
    </location>
</feature>
<dbReference type="RefSeq" id="WP_039281893.1">
    <property type="nucleotide sequence ID" value="NZ_JTDI01000003.1"/>
</dbReference>
<reference evidence="3 4" key="1">
    <citation type="submission" date="2014-10" db="EMBL/GenBank/DDBJ databases">
        <title>Genome sequence of Novosphingobium malaysiense MUSC 273(T).</title>
        <authorList>
            <person name="Lee L.-H."/>
        </authorList>
    </citation>
    <scope>NUCLEOTIDE SEQUENCE [LARGE SCALE GENOMIC DNA]</scope>
    <source>
        <strain evidence="3 4">MUSC 273</strain>
    </source>
</reference>
<organism evidence="3 4">
    <name type="scientific">Novosphingobium malaysiense</name>
    <dbReference type="NCBI Taxonomy" id="1348853"/>
    <lineage>
        <taxon>Bacteria</taxon>
        <taxon>Pseudomonadati</taxon>
        <taxon>Pseudomonadota</taxon>
        <taxon>Alphaproteobacteria</taxon>
        <taxon>Sphingomonadales</taxon>
        <taxon>Sphingomonadaceae</taxon>
        <taxon>Novosphingobium</taxon>
    </lineage>
</organism>
<comment type="caution">
    <text evidence="3">The sequence shown here is derived from an EMBL/GenBank/DDBJ whole genome shotgun (WGS) entry which is preliminary data.</text>
</comment>
<accession>A0A0B1ZP04</accession>
<evidence type="ECO:0000313" key="4">
    <source>
        <dbReference type="Proteomes" id="UP000031057"/>
    </source>
</evidence>
<evidence type="ECO:0008006" key="5">
    <source>
        <dbReference type="Google" id="ProtNLM"/>
    </source>
</evidence>
<feature type="transmembrane region" description="Helical" evidence="2">
    <location>
        <begin position="107"/>
        <end position="127"/>
    </location>
</feature>